<organism evidence="3 4">
    <name type="scientific">Orchesella dallaii</name>
    <dbReference type="NCBI Taxonomy" id="48710"/>
    <lineage>
        <taxon>Eukaryota</taxon>
        <taxon>Metazoa</taxon>
        <taxon>Ecdysozoa</taxon>
        <taxon>Arthropoda</taxon>
        <taxon>Hexapoda</taxon>
        <taxon>Collembola</taxon>
        <taxon>Entomobryomorpha</taxon>
        <taxon>Entomobryoidea</taxon>
        <taxon>Orchesellidae</taxon>
        <taxon>Orchesellinae</taxon>
        <taxon>Orchesella</taxon>
    </lineage>
</organism>
<dbReference type="EMBL" id="CAXLJM020000015">
    <property type="protein sequence ID" value="CAL8081503.1"/>
    <property type="molecule type" value="Genomic_DNA"/>
</dbReference>
<dbReference type="CDD" id="cd09631">
    <property type="entry name" value="DOMON_DOH"/>
    <property type="match status" value="1"/>
</dbReference>
<dbReference type="PANTHER" id="PTHR10157:SF23">
    <property type="entry name" value="MOXD1 HOMOLOG 1"/>
    <property type="match status" value="1"/>
</dbReference>
<dbReference type="PROSITE" id="PS50836">
    <property type="entry name" value="DOMON"/>
    <property type="match status" value="1"/>
</dbReference>
<dbReference type="Pfam" id="PF03351">
    <property type="entry name" value="DOMON"/>
    <property type="match status" value="1"/>
</dbReference>
<accession>A0ABP1PXM7</accession>
<gene>
    <name evidence="3" type="ORF">ODALV1_LOCUS4935</name>
</gene>
<comment type="caution">
    <text evidence="3">The sequence shown here is derived from an EMBL/GenBank/DDBJ whole genome shotgun (WGS) entry which is preliminary data.</text>
</comment>
<dbReference type="Gene3D" id="2.60.40.1210">
    <property type="entry name" value="Cellobiose dehydrogenase, cytochrome domain"/>
    <property type="match status" value="1"/>
</dbReference>
<feature type="domain" description="DOMON" evidence="2">
    <location>
        <begin position="28"/>
        <end position="143"/>
    </location>
</feature>
<evidence type="ECO:0000313" key="4">
    <source>
        <dbReference type="Proteomes" id="UP001642540"/>
    </source>
</evidence>
<reference evidence="3 4" key="1">
    <citation type="submission" date="2024-08" db="EMBL/GenBank/DDBJ databases">
        <authorList>
            <person name="Cucini C."/>
            <person name="Frati F."/>
        </authorList>
    </citation>
    <scope>NUCLEOTIDE SEQUENCE [LARGE SCALE GENOMIC DNA]</scope>
</reference>
<evidence type="ECO:0000259" key="2">
    <source>
        <dbReference type="PROSITE" id="PS50836"/>
    </source>
</evidence>
<evidence type="ECO:0000313" key="3">
    <source>
        <dbReference type="EMBL" id="CAL8081503.1"/>
    </source>
</evidence>
<sequence length="165" mass="17905">MGKISFSLIISAALLSFAYAGVQVIRDGEYVLEWEVDSENITVTAIARTLGYVGFGISPFGSMMDADLVLSGAYTNGSGYVQDSWAFANSGPERDTVQNVQLISAVENTTHTTVTFTRKLDTGDVAEDKSVLNETQFIIWSYGPTDNFQYHGPNRGTVSINLVAE</sequence>
<dbReference type="Proteomes" id="UP001642540">
    <property type="component" value="Unassembled WGS sequence"/>
</dbReference>
<dbReference type="InterPro" id="IPR000945">
    <property type="entry name" value="DBH-like"/>
</dbReference>
<proteinExistence type="predicted"/>
<name>A0ABP1PXM7_9HEXA</name>
<feature type="signal peptide" evidence="1">
    <location>
        <begin position="1"/>
        <end position="20"/>
    </location>
</feature>
<dbReference type="InterPro" id="IPR045266">
    <property type="entry name" value="DOH_DOMON"/>
</dbReference>
<feature type="chain" id="PRO_5045434100" description="DOMON domain-containing protein" evidence="1">
    <location>
        <begin position="21"/>
        <end position="165"/>
    </location>
</feature>
<evidence type="ECO:0000256" key="1">
    <source>
        <dbReference type="SAM" id="SignalP"/>
    </source>
</evidence>
<keyword evidence="1" id="KW-0732">Signal</keyword>
<dbReference type="SUPFAM" id="SSF49344">
    <property type="entry name" value="CBD9-like"/>
    <property type="match status" value="1"/>
</dbReference>
<keyword evidence="4" id="KW-1185">Reference proteome</keyword>
<dbReference type="SMART" id="SM00664">
    <property type="entry name" value="DoH"/>
    <property type="match status" value="1"/>
</dbReference>
<dbReference type="PANTHER" id="PTHR10157">
    <property type="entry name" value="DOPAMINE BETA HYDROXYLASE RELATED"/>
    <property type="match status" value="1"/>
</dbReference>
<dbReference type="InterPro" id="IPR005018">
    <property type="entry name" value="DOMON_domain"/>
</dbReference>
<protein>
    <recommendedName>
        <fullName evidence="2">DOMON domain-containing protein</fullName>
    </recommendedName>
</protein>